<dbReference type="Proteomes" id="UP001221686">
    <property type="component" value="Unassembled WGS sequence"/>
</dbReference>
<evidence type="ECO:0000313" key="3">
    <source>
        <dbReference type="EMBL" id="MDC0721213.1"/>
    </source>
</evidence>
<feature type="signal peptide" evidence="2">
    <location>
        <begin position="1"/>
        <end position="22"/>
    </location>
</feature>
<accession>A0ABT5E711</accession>
<comment type="caution">
    <text evidence="3">The sequence shown here is derived from an EMBL/GenBank/DDBJ whole genome shotgun (WGS) entry which is preliminary data.</text>
</comment>
<sequence length="166" mass="16465">MPKHRALLVLAGHLLAPGCLLGTNTSDGDADGTSTTTTTGTTTTTTSTTTGTTTDSTDATATTAPTTTSATTTSTTTSATTTTTTSPGNFGQCGWDPNNGYYGCGFQGVDPDGDHPLTCPETLPATGAPCDGDSPISNIGCCLPDGTNYYCSSESGGMIVVEACGP</sequence>
<feature type="chain" id="PRO_5045328363" evidence="2">
    <location>
        <begin position="23"/>
        <end position="166"/>
    </location>
</feature>
<evidence type="ECO:0000256" key="1">
    <source>
        <dbReference type="SAM" id="MobiDB-lite"/>
    </source>
</evidence>
<gene>
    <name evidence="3" type="ORF">POL25_30180</name>
</gene>
<proteinExistence type="predicted"/>
<keyword evidence="4" id="KW-1185">Reference proteome</keyword>
<keyword evidence="2" id="KW-0732">Signal</keyword>
<dbReference type="EMBL" id="JAQNDL010000003">
    <property type="protein sequence ID" value="MDC0721213.1"/>
    <property type="molecule type" value="Genomic_DNA"/>
</dbReference>
<protein>
    <submittedName>
        <fullName evidence="3">Uncharacterized protein</fullName>
    </submittedName>
</protein>
<dbReference type="RefSeq" id="WP_272089714.1">
    <property type="nucleotide sequence ID" value="NZ_JAQNDL010000003.1"/>
</dbReference>
<name>A0ABT5E711_9BACT</name>
<reference evidence="3 4" key="1">
    <citation type="submission" date="2022-11" db="EMBL/GenBank/DDBJ databases">
        <title>Minimal conservation of predation-associated metabolite biosynthetic gene clusters underscores biosynthetic potential of Myxococcota including descriptions for ten novel species: Archangium lansinium sp. nov., Myxococcus landrumus sp. nov., Nannocystis bai.</title>
        <authorList>
            <person name="Ahearne A."/>
            <person name="Stevens C."/>
            <person name="Dowd S."/>
        </authorList>
    </citation>
    <scope>NUCLEOTIDE SEQUENCE [LARGE SCALE GENOMIC DNA]</scope>
    <source>
        <strain evidence="3 4">BB15-2</strain>
    </source>
</reference>
<organism evidence="3 4">
    <name type="scientific">Nannocystis bainbridge</name>
    <dbReference type="NCBI Taxonomy" id="2995303"/>
    <lineage>
        <taxon>Bacteria</taxon>
        <taxon>Pseudomonadati</taxon>
        <taxon>Myxococcota</taxon>
        <taxon>Polyangia</taxon>
        <taxon>Nannocystales</taxon>
        <taxon>Nannocystaceae</taxon>
        <taxon>Nannocystis</taxon>
    </lineage>
</organism>
<feature type="compositionally biased region" description="Low complexity" evidence="1">
    <location>
        <begin position="25"/>
        <end position="88"/>
    </location>
</feature>
<feature type="region of interest" description="Disordered" evidence="1">
    <location>
        <begin position="23"/>
        <end position="91"/>
    </location>
</feature>
<evidence type="ECO:0000313" key="4">
    <source>
        <dbReference type="Proteomes" id="UP001221686"/>
    </source>
</evidence>
<evidence type="ECO:0000256" key="2">
    <source>
        <dbReference type="SAM" id="SignalP"/>
    </source>
</evidence>